<dbReference type="PROSITE" id="PS50262">
    <property type="entry name" value="G_PROTEIN_RECEP_F1_2"/>
    <property type="match status" value="1"/>
</dbReference>
<dbReference type="PANTHER" id="PTHR46641">
    <property type="entry name" value="FMRFAMIDE RECEPTOR-RELATED"/>
    <property type="match status" value="1"/>
</dbReference>
<evidence type="ECO:0000256" key="4">
    <source>
        <dbReference type="ARBA" id="ARBA00023136"/>
    </source>
</evidence>
<name>A0ABM0JA66_APLCA</name>
<dbReference type="GeneID" id="101860616"/>
<feature type="transmembrane region" description="Helical" evidence="6">
    <location>
        <begin position="142"/>
        <end position="165"/>
    </location>
</feature>
<dbReference type="RefSeq" id="XP_005088984.1">
    <property type="nucleotide sequence ID" value="XM_005088927.1"/>
</dbReference>
<protein>
    <submittedName>
        <fullName evidence="9">Somatostatin receptor type 1-like</fullName>
    </submittedName>
</protein>
<reference evidence="9" key="1">
    <citation type="submission" date="2025-08" db="UniProtKB">
        <authorList>
            <consortium name="RefSeq"/>
        </authorList>
    </citation>
    <scope>IDENTIFICATION</scope>
</reference>
<dbReference type="Proteomes" id="UP000694888">
    <property type="component" value="Unplaced"/>
</dbReference>
<feature type="transmembrane region" description="Helical" evidence="6">
    <location>
        <begin position="432"/>
        <end position="452"/>
    </location>
</feature>
<evidence type="ECO:0000256" key="3">
    <source>
        <dbReference type="ARBA" id="ARBA00022989"/>
    </source>
</evidence>
<feature type="transmembrane region" description="Helical" evidence="6">
    <location>
        <begin position="388"/>
        <end position="412"/>
    </location>
</feature>
<accession>A0ABM0JA66</accession>
<dbReference type="PANTHER" id="PTHR46641:SF2">
    <property type="entry name" value="FMRFAMIDE RECEPTOR"/>
    <property type="match status" value="1"/>
</dbReference>
<evidence type="ECO:0000313" key="8">
    <source>
        <dbReference type="Proteomes" id="UP000694888"/>
    </source>
</evidence>
<feature type="transmembrane region" description="Helical" evidence="6">
    <location>
        <begin position="185"/>
        <end position="202"/>
    </location>
</feature>
<evidence type="ECO:0000256" key="6">
    <source>
        <dbReference type="SAM" id="Phobius"/>
    </source>
</evidence>
<comment type="subcellular location">
    <subcellularLocation>
        <location evidence="1">Membrane</location>
    </subcellularLocation>
</comment>
<feature type="transmembrane region" description="Helical" evidence="6">
    <location>
        <begin position="113"/>
        <end position="136"/>
    </location>
</feature>
<evidence type="ECO:0000313" key="9">
    <source>
        <dbReference type="RefSeq" id="XP_005088984.1"/>
    </source>
</evidence>
<dbReference type="InterPro" id="IPR052954">
    <property type="entry name" value="GPCR-Ligand_Int"/>
</dbReference>
<feature type="region of interest" description="Disordered" evidence="5">
    <location>
        <begin position="294"/>
        <end position="360"/>
    </location>
</feature>
<evidence type="ECO:0000256" key="5">
    <source>
        <dbReference type="SAM" id="MobiDB-lite"/>
    </source>
</evidence>
<keyword evidence="4 6" id="KW-0472">Membrane</keyword>
<evidence type="ECO:0000256" key="2">
    <source>
        <dbReference type="ARBA" id="ARBA00022692"/>
    </source>
</evidence>
<dbReference type="Gene3D" id="1.20.1070.10">
    <property type="entry name" value="Rhodopsin 7-helix transmembrane proteins"/>
    <property type="match status" value="2"/>
</dbReference>
<keyword evidence="3 6" id="KW-1133">Transmembrane helix</keyword>
<feature type="compositionally biased region" description="Polar residues" evidence="5">
    <location>
        <begin position="338"/>
        <end position="348"/>
    </location>
</feature>
<keyword evidence="2 6" id="KW-0812">Transmembrane</keyword>
<dbReference type="Pfam" id="PF00001">
    <property type="entry name" value="7tm_1"/>
    <property type="match status" value="1"/>
</dbReference>
<feature type="domain" description="G-protein coupled receptors family 1 profile" evidence="7">
    <location>
        <begin position="71"/>
        <end position="450"/>
    </location>
</feature>
<evidence type="ECO:0000259" key="7">
    <source>
        <dbReference type="PROSITE" id="PS50262"/>
    </source>
</evidence>
<feature type="transmembrane region" description="Helical" evidence="6">
    <location>
        <begin position="84"/>
        <end position="106"/>
    </location>
</feature>
<evidence type="ECO:0000256" key="1">
    <source>
        <dbReference type="ARBA" id="ARBA00004370"/>
    </source>
</evidence>
<feature type="transmembrane region" description="Helical" evidence="6">
    <location>
        <begin position="230"/>
        <end position="257"/>
    </location>
</feature>
<feature type="compositionally biased region" description="Polar residues" evidence="5">
    <location>
        <begin position="294"/>
        <end position="308"/>
    </location>
</feature>
<feature type="transmembrane region" description="Helical" evidence="6">
    <location>
        <begin position="54"/>
        <end position="78"/>
    </location>
</feature>
<keyword evidence="8" id="KW-1185">Reference proteome</keyword>
<dbReference type="InterPro" id="IPR017452">
    <property type="entry name" value="GPCR_Rhodpsn_7TM"/>
</dbReference>
<gene>
    <name evidence="9" type="primary">LOC101860616</name>
</gene>
<proteinExistence type="predicted"/>
<dbReference type="SUPFAM" id="SSF81321">
    <property type="entry name" value="Family A G protein-coupled receptor-like"/>
    <property type="match status" value="1"/>
</dbReference>
<dbReference type="InterPro" id="IPR000276">
    <property type="entry name" value="GPCR_Rhodpsn"/>
</dbReference>
<sequence length="470" mass="52167">MSLDGRPTVDIMPAPLDIPAPPPGGGAPPPRGPPPITADMDILIDKSVYDVVEAVFNCGLINLVCMLGALGNVLNIYVLSKHGLQSSINIVLFSLAVADLLLLLTLPLRKISLIIAYFDEAYALTFEAYVICYQFLTLNRIWALISHTHVVIIAVERFLAVYFPFKVGQLVSPVKMKIITVCTHVSWYVLLTPMFTMFKLIWVRHPDLNATVAIPGISDFYFEHELAFNFYISFIVNLLTGGLQLIFVLSCSVAVAIKISKMGRKRQAMISSAPGVLSSIALGHTTSVRTLSSVVESQQGSFPKSDPSTNDKERDRVTAGQGDNADEEARDLTHKQPQEQPLGQTLEQSKGKPHVGSRSTSYLWGAKDEKSVSSSGHTRASTRVDLKVVRMLLVVCLVYLCFVFPTFFLYVFQYVFQEMKSPYWHRVNFVATSVHMLLLALNSATNFIVYVATSQKFYTTLKAIFVKRSK</sequence>
<dbReference type="PRINTS" id="PR00237">
    <property type="entry name" value="GPCRRHODOPSN"/>
</dbReference>
<organism evidence="8 9">
    <name type="scientific">Aplysia californica</name>
    <name type="common">California sea hare</name>
    <dbReference type="NCBI Taxonomy" id="6500"/>
    <lineage>
        <taxon>Eukaryota</taxon>
        <taxon>Metazoa</taxon>
        <taxon>Spiralia</taxon>
        <taxon>Lophotrochozoa</taxon>
        <taxon>Mollusca</taxon>
        <taxon>Gastropoda</taxon>
        <taxon>Heterobranchia</taxon>
        <taxon>Euthyneura</taxon>
        <taxon>Tectipleura</taxon>
        <taxon>Aplysiida</taxon>
        <taxon>Aplysioidea</taxon>
        <taxon>Aplysiidae</taxon>
        <taxon>Aplysia</taxon>
    </lineage>
</organism>